<name>A0A2P2IQM7_RHIMU</name>
<organism evidence="1">
    <name type="scientific">Rhizophora mucronata</name>
    <name type="common">Asiatic mangrove</name>
    <dbReference type="NCBI Taxonomy" id="61149"/>
    <lineage>
        <taxon>Eukaryota</taxon>
        <taxon>Viridiplantae</taxon>
        <taxon>Streptophyta</taxon>
        <taxon>Embryophyta</taxon>
        <taxon>Tracheophyta</taxon>
        <taxon>Spermatophyta</taxon>
        <taxon>Magnoliopsida</taxon>
        <taxon>eudicotyledons</taxon>
        <taxon>Gunneridae</taxon>
        <taxon>Pentapetalae</taxon>
        <taxon>rosids</taxon>
        <taxon>fabids</taxon>
        <taxon>Malpighiales</taxon>
        <taxon>Rhizophoraceae</taxon>
        <taxon>Rhizophora</taxon>
    </lineage>
</organism>
<reference evidence="1" key="1">
    <citation type="submission" date="2018-02" db="EMBL/GenBank/DDBJ databases">
        <title>Rhizophora mucronata_Transcriptome.</title>
        <authorList>
            <person name="Meera S.P."/>
            <person name="Sreeshan A."/>
            <person name="Augustine A."/>
        </authorList>
    </citation>
    <scope>NUCLEOTIDE SEQUENCE</scope>
    <source>
        <tissue evidence="1">Leaf</tissue>
    </source>
</reference>
<evidence type="ECO:0000313" key="1">
    <source>
        <dbReference type="EMBL" id="MBW83490.1"/>
    </source>
</evidence>
<proteinExistence type="predicted"/>
<sequence>MLFFFFFNLKAWNDLFSSPGCTGCHQKNALIFFLQ</sequence>
<protein>
    <submittedName>
        <fullName evidence="1">Uncharacterized protein</fullName>
    </submittedName>
</protein>
<dbReference type="EMBL" id="GGEC01003007">
    <property type="protein sequence ID" value="MBW83490.1"/>
    <property type="molecule type" value="Transcribed_RNA"/>
</dbReference>
<dbReference type="AlphaFoldDB" id="A0A2P2IQM7"/>
<accession>A0A2P2IQM7</accession>